<dbReference type="Gene3D" id="3.30.160.60">
    <property type="entry name" value="Classic Zinc Finger"/>
    <property type="match status" value="1"/>
</dbReference>
<dbReference type="PROSITE" id="PS00028">
    <property type="entry name" value="ZINC_FINGER_C2H2_1"/>
    <property type="match status" value="1"/>
</dbReference>
<evidence type="ECO:0000259" key="10">
    <source>
        <dbReference type="PROSITE" id="PS50157"/>
    </source>
</evidence>
<dbReference type="FunCoup" id="A0A804KZ57">
    <property type="interactions" value="669"/>
</dbReference>
<evidence type="ECO:0000256" key="5">
    <source>
        <dbReference type="ARBA" id="ARBA00023015"/>
    </source>
</evidence>
<evidence type="ECO:0000256" key="6">
    <source>
        <dbReference type="ARBA" id="ARBA00023163"/>
    </source>
</evidence>
<evidence type="ECO:0000256" key="8">
    <source>
        <dbReference type="PROSITE-ProRule" id="PRU00042"/>
    </source>
</evidence>
<dbReference type="Pfam" id="PF13912">
    <property type="entry name" value="zf-C2H2_6"/>
    <property type="match status" value="1"/>
</dbReference>
<keyword evidence="7" id="KW-0539">Nucleus</keyword>
<dbReference type="PANTHER" id="PTHR45801">
    <property type="entry name" value="OS07G0101800 PROTEIN"/>
    <property type="match status" value="1"/>
</dbReference>
<gene>
    <name evidence="11" type="ORF">GSMUA_325440.1</name>
</gene>
<evidence type="ECO:0000256" key="2">
    <source>
        <dbReference type="ARBA" id="ARBA00022723"/>
    </source>
</evidence>
<dbReference type="PANTHER" id="PTHR45801:SF5">
    <property type="entry name" value="OS05G0286100 PROTEIN"/>
    <property type="match status" value="1"/>
</dbReference>
<dbReference type="OrthoDB" id="1708403at2759"/>
<protein>
    <submittedName>
        <fullName evidence="11">(wild Malaysian banana) hypothetical protein</fullName>
    </submittedName>
</protein>
<organism evidence="12 13">
    <name type="scientific">Musa acuminata subsp. malaccensis</name>
    <name type="common">Wild banana</name>
    <name type="synonym">Musa malaccensis</name>
    <dbReference type="NCBI Taxonomy" id="214687"/>
    <lineage>
        <taxon>Eukaryota</taxon>
        <taxon>Viridiplantae</taxon>
        <taxon>Streptophyta</taxon>
        <taxon>Embryophyta</taxon>
        <taxon>Tracheophyta</taxon>
        <taxon>Spermatophyta</taxon>
        <taxon>Magnoliopsida</taxon>
        <taxon>Liliopsida</taxon>
        <taxon>Zingiberales</taxon>
        <taxon>Musaceae</taxon>
        <taxon>Musa</taxon>
    </lineage>
</organism>
<evidence type="ECO:0000313" key="11">
    <source>
        <dbReference type="EMBL" id="CAG1854318.1"/>
    </source>
</evidence>
<evidence type="ECO:0000256" key="7">
    <source>
        <dbReference type="ARBA" id="ARBA00023242"/>
    </source>
</evidence>
<reference evidence="11" key="1">
    <citation type="submission" date="2021-03" db="EMBL/GenBank/DDBJ databases">
        <authorList>
            <consortium name="Genoscope - CEA"/>
            <person name="William W."/>
        </authorList>
    </citation>
    <scope>NUCLEOTIDE SEQUENCE</scope>
    <source>
        <strain evidence="11">Doubled-haploid Pahang</strain>
    </source>
</reference>
<dbReference type="Proteomes" id="UP000012960">
    <property type="component" value="Unplaced"/>
</dbReference>
<feature type="domain" description="C2H2-type" evidence="10">
    <location>
        <begin position="44"/>
        <end position="71"/>
    </location>
</feature>
<comment type="subcellular location">
    <subcellularLocation>
        <location evidence="1">Nucleus</location>
    </subcellularLocation>
</comment>
<dbReference type="EnsemblPlants" id="Ma10_t22530.1">
    <property type="protein sequence ID" value="Ma10_p22530.1"/>
    <property type="gene ID" value="Ma10_g22530"/>
</dbReference>
<evidence type="ECO:0000256" key="1">
    <source>
        <dbReference type="ARBA" id="ARBA00004123"/>
    </source>
</evidence>
<name>A0A804KZ57_MUSAM</name>
<feature type="region of interest" description="Disordered" evidence="9">
    <location>
        <begin position="63"/>
        <end position="118"/>
    </location>
</feature>
<evidence type="ECO:0000313" key="13">
    <source>
        <dbReference type="Proteomes" id="UP000012960"/>
    </source>
</evidence>
<dbReference type="AlphaFoldDB" id="A0A804KZ57"/>
<dbReference type="SUPFAM" id="SSF57667">
    <property type="entry name" value="beta-beta-alpha zinc fingers"/>
    <property type="match status" value="1"/>
</dbReference>
<reference evidence="12" key="2">
    <citation type="submission" date="2021-05" db="UniProtKB">
        <authorList>
            <consortium name="EnsemblPlants"/>
        </authorList>
    </citation>
    <scope>IDENTIFICATION</scope>
    <source>
        <strain evidence="12">subsp. malaccensis</strain>
    </source>
</reference>
<keyword evidence="3 8" id="KW-0863">Zinc-finger</keyword>
<evidence type="ECO:0000256" key="9">
    <source>
        <dbReference type="SAM" id="MobiDB-lite"/>
    </source>
</evidence>
<dbReference type="GO" id="GO:0005634">
    <property type="term" value="C:nucleus"/>
    <property type="evidence" value="ECO:0007669"/>
    <property type="project" value="UniProtKB-SubCell"/>
</dbReference>
<dbReference type="InterPro" id="IPR013087">
    <property type="entry name" value="Znf_C2H2_type"/>
</dbReference>
<dbReference type="InterPro" id="IPR052426">
    <property type="entry name" value="Plant_dev_regulator"/>
</dbReference>
<dbReference type="InterPro" id="IPR036236">
    <property type="entry name" value="Znf_C2H2_sf"/>
</dbReference>
<evidence type="ECO:0000256" key="4">
    <source>
        <dbReference type="ARBA" id="ARBA00022833"/>
    </source>
</evidence>
<keyword evidence="13" id="KW-1185">Reference proteome</keyword>
<accession>A0A804KZ57</accession>
<dbReference type="Gramene" id="Ma10_t22530.1">
    <property type="protein sequence ID" value="Ma10_p22530.1"/>
    <property type="gene ID" value="Ma10_g22530"/>
</dbReference>
<proteinExistence type="predicted"/>
<dbReference type="PROSITE" id="PS50157">
    <property type="entry name" value="ZINC_FINGER_C2H2_2"/>
    <property type="match status" value="1"/>
</dbReference>
<dbReference type="EMBL" id="HG996476">
    <property type="protein sequence ID" value="CAG1854318.1"/>
    <property type="molecule type" value="Genomic_DNA"/>
</dbReference>
<keyword evidence="6" id="KW-0804">Transcription</keyword>
<feature type="compositionally biased region" description="Basic residues" evidence="9">
    <location>
        <begin position="64"/>
        <end position="73"/>
    </location>
</feature>
<dbReference type="SMART" id="SM00355">
    <property type="entry name" value="ZnF_C2H2"/>
    <property type="match status" value="1"/>
</dbReference>
<keyword evidence="4" id="KW-0862">Zinc</keyword>
<dbReference type="GO" id="GO:0008270">
    <property type="term" value="F:zinc ion binding"/>
    <property type="evidence" value="ECO:0007669"/>
    <property type="project" value="UniProtKB-KW"/>
</dbReference>
<evidence type="ECO:0000256" key="3">
    <source>
        <dbReference type="ARBA" id="ARBA00022771"/>
    </source>
</evidence>
<keyword evidence="2" id="KW-0479">Metal-binding</keyword>
<keyword evidence="5" id="KW-0805">Transcription regulation</keyword>
<sequence length="221" mass="24552">MEFWKWATTEYSSSGPRIPGLVVDESWEDAAGRSGGCVWPPRSYSCSFCRREFRSAQALGGHMNVHRRDRARLKQCSSLSGETTDDHRRPDPRSPPLVLHPAANPNPNSGVVPPKPAPPFSSSITRDYLTGSHLSTIRSPEDSTAPLHLLVVSESGVLGSWTDPEISDEETNCNKRRRIEPTPEGFFLAAFSGDRRYEVLDDNPVQELDLELRLGDAPKIK</sequence>
<evidence type="ECO:0000313" key="12">
    <source>
        <dbReference type="EnsemblPlants" id="Ma10_p22530.1"/>
    </source>
</evidence>